<protein>
    <recommendedName>
        <fullName evidence="4">Yip1 domain-containing protein</fullName>
    </recommendedName>
</protein>
<reference evidence="2 3" key="1">
    <citation type="journal article" date="2016" name="Nat. Commun.">
        <title>Thousands of microbial genomes shed light on interconnected biogeochemical processes in an aquifer system.</title>
        <authorList>
            <person name="Anantharaman K."/>
            <person name="Brown C.T."/>
            <person name="Hug L.A."/>
            <person name="Sharon I."/>
            <person name="Castelle C.J."/>
            <person name="Probst A.J."/>
            <person name="Thomas B.C."/>
            <person name="Singh A."/>
            <person name="Wilkins M.J."/>
            <person name="Karaoz U."/>
            <person name="Brodie E.L."/>
            <person name="Williams K.H."/>
            <person name="Hubbard S.S."/>
            <person name="Banfield J.F."/>
        </authorList>
    </citation>
    <scope>NUCLEOTIDE SEQUENCE [LARGE SCALE GENOMIC DNA]</scope>
</reference>
<evidence type="ECO:0000313" key="2">
    <source>
        <dbReference type="EMBL" id="OGG61585.1"/>
    </source>
</evidence>
<evidence type="ECO:0000313" key="3">
    <source>
        <dbReference type="Proteomes" id="UP000178532"/>
    </source>
</evidence>
<evidence type="ECO:0008006" key="4">
    <source>
        <dbReference type="Google" id="ProtNLM"/>
    </source>
</evidence>
<dbReference type="STRING" id="1798495.A3C19_00975"/>
<accession>A0A1F6DJI8</accession>
<gene>
    <name evidence="2" type="ORF">A3C19_00975</name>
</gene>
<dbReference type="Proteomes" id="UP000178532">
    <property type="component" value="Unassembled WGS sequence"/>
</dbReference>
<keyword evidence="1" id="KW-1133">Transmembrane helix</keyword>
<evidence type="ECO:0000256" key="1">
    <source>
        <dbReference type="SAM" id="Phobius"/>
    </source>
</evidence>
<comment type="caution">
    <text evidence="2">The sequence shown here is derived from an EMBL/GenBank/DDBJ whole genome shotgun (WGS) entry which is preliminary data.</text>
</comment>
<name>A0A1F6DJI8_9BACT</name>
<keyword evidence="1" id="KW-0812">Transmembrane</keyword>
<feature type="transmembrane region" description="Helical" evidence="1">
    <location>
        <begin position="59"/>
        <end position="80"/>
    </location>
</feature>
<organism evidence="2 3">
    <name type="scientific">Candidatus Kaiserbacteria bacterium RIFCSPHIGHO2_02_FULL_54_22</name>
    <dbReference type="NCBI Taxonomy" id="1798495"/>
    <lineage>
        <taxon>Bacteria</taxon>
        <taxon>Candidatus Kaiseribacteriota</taxon>
    </lineage>
</organism>
<dbReference type="EMBL" id="MFLI01000019">
    <property type="protein sequence ID" value="OGG61585.1"/>
    <property type="molecule type" value="Genomic_DNA"/>
</dbReference>
<keyword evidence="1" id="KW-0472">Membrane</keyword>
<dbReference type="AlphaFoldDB" id="A0A1F6DJI8"/>
<proteinExistence type="predicted"/>
<feature type="transmembrane region" description="Helical" evidence="1">
    <location>
        <begin position="31"/>
        <end position="52"/>
    </location>
</feature>
<sequence>MPDQPLQAFSPPTFLFSYLPSGVSSGAMVQWVLYIVFAFWALYTLVAIYHWLKYSHASWVAFPAIALHLFVSFALIAYSLSGTLIIV</sequence>